<dbReference type="EMBL" id="RJJG01000004">
    <property type="protein sequence ID" value="RNI09178.1"/>
    <property type="molecule type" value="Genomic_DNA"/>
</dbReference>
<dbReference type="PANTHER" id="PTHR30408">
    <property type="entry name" value="TYPE-1 RESTRICTION ENZYME ECOKI SPECIFICITY PROTEIN"/>
    <property type="match status" value="1"/>
</dbReference>
<comment type="similarity">
    <text evidence="1">Belongs to the type-I restriction system S methylase family.</text>
</comment>
<evidence type="ECO:0000313" key="7">
    <source>
        <dbReference type="EMBL" id="RNI09178.1"/>
    </source>
</evidence>
<keyword evidence="9" id="KW-1185">Reference proteome</keyword>
<reference evidence="7 11" key="3">
    <citation type="submission" date="2018-10" db="EMBL/GenBank/DDBJ databases">
        <title>Cultivation of a novel Methanohalophilus strain from Kebrit Deep of the Red Sea and a genomic comparison of members of the genus Methanohalophilus.</title>
        <authorList>
            <person name="Guan Y."/>
            <person name="Ngugi D.K."/>
            <person name="Stingl U."/>
        </authorList>
    </citation>
    <scope>NUCLEOTIDE SEQUENCE [LARGE SCALE GENOMIC DNA]</scope>
    <source>
        <strain evidence="7 11">DSM 3094</strain>
    </source>
</reference>
<dbReference type="EMBL" id="FNMU01000002">
    <property type="protein sequence ID" value="SDW27844.1"/>
    <property type="molecule type" value="Genomic_DNA"/>
</dbReference>
<dbReference type="GO" id="GO:0009307">
    <property type="term" value="P:DNA restriction-modification system"/>
    <property type="evidence" value="ECO:0007669"/>
    <property type="project" value="UniProtKB-KW"/>
</dbReference>
<dbReference type="CDD" id="cd17273">
    <property type="entry name" value="RMtype1_S_EcoJA69PI-TRD1-CR1_like"/>
    <property type="match status" value="1"/>
</dbReference>
<dbReference type="SUPFAM" id="SSF116734">
    <property type="entry name" value="DNA methylase specificity domain"/>
    <property type="match status" value="2"/>
</dbReference>
<organism evidence="6 9">
    <name type="scientific">Methanohalophilus halophilus</name>
    <dbReference type="NCBI Taxonomy" id="2177"/>
    <lineage>
        <taxon>Archaea</taxon>
        <taxon>Methanobacteriati</taxon>
        <taxon>Methanobacteriota</taxon>
        <taxon>Stenosarchaea group</taxon>
        <taxon>Methanomicrobia</taxon>
        <taxon>Methanosarcinales</taxon>
        <taxon>Methanosarcinaceae</taxon>
        <taxon>Methanohalophilus</taxon>
    </lineage>
</organism>
<feature type="coiled-coil region" evidence="4">
    <location>
        <begin position="156"/>
        <end position="197"/>
    </location>
</feature>
<dbReference type="GO" id="GO:0003677">
    <property type="term" value="F:DNA binding"/>
    <property type="evidence" value="ECO:0007669"/>
    <property type="project" value="UniProtKB-KW"/>
</dbReference>
<dbReference type="InterPro" id="IPR044946">
    <property type="entry name" value="Restrct_endonuc_typeI_TRD_sf"/>
</dbReference>
<dbReference type="OrthoDB" id="84651at2157"/>
<dbReference type="InterPro" id="IPR000055">
    <property type="entry name" value="Restrct_endonuc_typeI_TRD"/>
</dbReference>
<dbReference type="Gene3D" id="3.90.220.20">
    <property type="entry name" value="DNA methylase specificity domains"/>
    <property type="match status" value="2"/>
</dbReference>
<evidence type="ECO:0000313" key="6">
    <source>
        <dbReference type="EMBL" id="APH39489.1"/>
    </source>
</evidence>
<dbReference type="InterPro" id="IPR052021">
    <property type="entry name" value="Type-I_RS_S_subunit"/>
</dbReference>
<protein>
    <submittedName>
        <fullName evidence="8">Type I restriction enzyme, S subunit</fullName>
    </submittedName>
</protein>
<reference evidence="6 9" key="1">
    <citation type="submission" date="2016-10" db="EMBL/GenBank/DDBJ databases">
        <title>Methanohalophilus halophilus.</title>
        <authorList>
            <person name="L'haridon S."/>
        </authorList>
    </citation>
    <scope>NUCLEOTIDE SEQUENCE [LARGE SCALE GENOMIC DNA]</scope>
    <source>
        <strain evidence="6 9">Z-7982</strain>
    </source>
</reference>
<dbReference type="RefSeq" id="WP_072561912.1">
    <property type="nucleotide sequence ID" value="NZ_CP017921.1"/>
</dbReference>
<accession>A0A1L3Q3P7</accession>
<evidence type="ECO:0000256" key="4">
    <source>
        <dbReference type="SAM" id="Coils"/>
    </source>
</evidence>
<feature type="domain" description="Type I restriction modification DNA specificity" evidence="5">
    <location>
        <begin position="7"/>
        <end position="179"/>
    </location>
</feature>
<evidence type="ECO:0000256" key="3">
    <source>
        <dbReference type="ARBA" id="ARBA00023125"/>
    </source>
</evidence>
<evidence type="ECO:0000313" key="9">
    <source>
        <dbReference type="Proteomes" id="UP000186879"/>
    </source>
</evidence>
<dbReference type="PANTHER" id="PTHR30408:SF12">
    <property type="entry name" value="TYPE I RESTRICTION ENZYME MJAVIII SPECIFICITY SUBUNIT"/>
    <property type="match status" value="1"/>
</dbReference>
<dbReference type="CDD" id="cd17524">
    <property type="entry name" value="RMtype1_S_EcoUTORF5051P-TRD2-CR2_like"/>
    <property type="match status" value="1"/>
</dbReference>
<evidence type="ECO:0000313" key="11">
    <source>
        <dbReference type="Proteomes" id="UP000267921"/>
    </source>
</evidence>
<keyword evidence="3" id="KW-0238">DNA-binding</keyword>
<dbReference type="Proteomes" id="UP000267921">
    <property type="component" value="Unassembled WGS sequence"/>
</dbReference>
<feature type="domain" description="Type I restriction modification DNA specificity" evidence="5">
    <location>
        <begin position="204"/>
        <end position="366"/>
    </location>
</feature>
<keyword evidence="4" id="KW-0175">Coiled coil</keyword>
<evidence type="ECO:0000313" key="10">
    <source>
        <dbReference type="Proteomes" id="UP000198669"/>
    </source>
</evidence>
<dbReference type="Pfam" id="PF01420">
    <property type="entry name" value="Methylase_S"/>
    <property type="match status" value="2"/>
</dbReference>
<dbReference type="REBASE" id="175346">
    <property type="entry name" value="S.Mha7982ORF8355P"/>
</dbReference>
<keyword evidence="2" id="KW-0680">Restriction system</keyword>
<evidence type="ECO:0000256" key="2">
    <source>
        <dbReference type="ARBA" id="ARBA00022747"/>
    </source>
</evidence>
<name>A0A1L3Q3P7_9EURY</name>
<dbReference type="Proteomes" id="UP000198669">
    <property type="component" value="Unassembled WGS sequence"/>
</dbReference>
<evidence type="ECO:0000256" key="1">
    <source>
        <dbReference type="ARBA" id="ARBA00010923"/>
    </source>
</evidence>
<evidence type="ECO:0000259" key="5">
    <source>
        <dbReference type="Pfam" id="PF01420"/>
    </source>
</evidence>
<dbReference type="Proteomes" id="UP000186879">
    <property type="component" value="Chromosome"/>
</dbReference>
<proteinExistence type="inferred from homology"/>
<sequence>MEKEKLPVGWEWKKIKDICKVVSGSTPKTSVPDYWGGDILWITPKDLSQFEGNTIYNTSRKITKKGYDSCSTTLLPKGSVLMSSRAPIGLLAIAGKEICTNQGFKSFVCSDSIYNKYLYYYLKAIMPKIKYQGSGATFSEISKTKVENIKIVIPPLATQQEIVAKLDNQMAEIERIKKEAENELINANSLYKSYLIKVFENSGNWNFIKIGDIFSTRYGISKSSVKDSSKTSALRMNNITYEGKLVTDNITYLDLTEDEFNKHKLKRQDLLFNRTNSAELVGKTTVFDKDEDYVAVSYLIVATPKIKDINSKFISYYLNTPCMKRYFFENCNRAISQANFNATKLSNIKVPVPDSETQNIVVNKIEGISIEIDRLKEFLTKQNETINQLPASILNEVFGKYEIPEEV</sequence>
<gene>
    <name evidence="6" type="ORF">BHR79_08350</name>
    <name evidence="7" type="ORF">EFE40_06925</name>
    <name evidence="8" type="ORF">SAMN04515625_0578</name>
</gene>
<dbReference type="AlphaFoldDB" id="A0A1L3Q3P7"/>
<dbReference type="EMBL" id="CP017921">
    <property type="protein sequence ID" value="APH39489.1"/>
    <property type="molecule type" value="Genomic_DNA"/>
</dbReference>
<dbReference type="KEGG" id="mhaz:BHR79_08350"/>
<dbReference type="GeneID" id="30583772"/>
<reference evidence="8 10" key="2">
    <citation type="submission" date="2016-10" db="EMBL/GenBank/DDBJ databases">
        <authorList>
            <person name="de Groot N.N."/>
        </authorList>
    </citation>
    <scope>NUCLEOTIDE SEQUENCE [LARGE SCALE GENOMIC DNA]</scope>
    <source>
        <strain evidence="8 10">Z-7982</strain>
    </source>
</reference>
<evidence type="ECO:0000313" key="8">
    <source>
        <dbReference type="EMBL" id="SDW27844.1"/>
    </source>
</evidence>
<dbReference type="STRING" id="2177.BHR79_08350"/>